<organism evidence="2 3">
    <name type="scientific">Rhizophagus irregularis</name>
    <dbReference type="NCBI Taxonomy" id="588596"/>
    <lineage>
        <taxon>Eukaryota</taxon>
        <taxon>Fungi</taxon>
        <taxon>Fungi incertae sedis</taxon>
        <taxon>Mucoromycota</taxon>
        <taxon>Glomeromycotina</taxon>
        <taxon>Glomeromycetes</taxon>
        <taxon>Glomerales</taxon>
        <taxon>Glomeraceae</taxon>
        <taxon>Rhizophagus</taxon>
    </lineage>
</organism>
<dbReference type="EMBL" id="LLXL01004034">
    <property type="protein sequence ID" value="PKK57855.1"/>
    <property type="molecule type" value="Genomic_DNA"/>
</dbReference>
<evidence type="ECO:0000256" key="1">
    <source>
        <dbReference type="SAM" id="MobiDB-lite"/>
    </source>
</evidence>
<sequence>MRELNGLDIKKGADPLTEDEQKQILCHSSMRGDNPEGLLRRVFFWIANLTATRGGSHINIMASDFQRRPDGGYNFIIIHEKNNQGGLNSRRKKGKTNQPQISIIPPDEF</sequence>
<protein>
    <submittedName>
        <fullName evidence="2">Uncharacterized protein</fullName>
    </submittedName>
</protein>
<proteinExistence type="predicted"/>
<feature type="non-terminal residue" evidence="2">
    <location>
        <position position="1"/>
    </location>
</feature>
<reference evidence="2 3" key="1">
    <citation type="submission" date="2016-04" db="EMBL/GenBank/DDBJ databases">
        <title>Genome analyses suggest a sexual origin of heterokaryosis in a supposedly ancient asexual fungus.</title>
        <authorList>
            <person name="Ropars J."/>
            <person name="Sedzielewska K."/>
            <person name="Noel J."/>
            <person name="Charron P."/>
            <person name="Farinelli L."/>
            <person name="Marton T."/>
            <person name="Kruger M."/>
            <person name="Pelin A."/>
            <person name="Brachmann A."/>
            <person name="Corradi N."/>
        </authorList>
    </citation>
    <scope>NUCLEOTIDE SEQUENCE [LARGE SCALE GENOMIC DNA]</scope>
    <source>
        <strain evidence="2 3">C2</strain>
    </source>
</reference>
<accession>A0A2N1M891</accession>
<reference evidence="2 3" key="2">
    <citation type="submission" date="2017-10" db="EMBL/GenBank/DDBJ databases">
        <title>Extensive intraspecific genome diversity in a model arbuscular mycorrhizal fungus.</title>
        <authorList>
            <person name="Chen E.C.H."/>
            <person name="Morin E."/>
            <person name="Baudet D."/>
            <person name="Noel J."/>
            <person name="Ndikumana S."/>
            <person name="Charron P."/>
            <person name="St-Onge C."/>
            <person name="Giorgi J."/>
            <person name="Grigoriev I.V."/>
            <person name="Roux C."/>
            <person name="Martin F.M."/>
            <person name="Corradi N."/>
        </authorList>
    </citation>
    <scope>NUCLEOTIDE SEQUENCE [LARGE SCALE GENOMIC DNA]</scope>
    <source>
        <strain evidence="2 3">C2</strain>
    </source>
</reference>
<gene>
    <name evidence="2" type="ORF">RhiirC2_858042</name>
</gene>
<feature type="region of interest" description="Disordered" evidence="1">
    <location>
        <begin position="1"/>
        <end position="20"/>
    </location>
</feature>
<feature type="non-terminal residue" evidence="2">
    <location>
        <position position="109"/>
    </location>
</feature>
<evidence type="ECO:0000313" key="2">
    <source>
        <dbReference type="EMBL" id="PKK57855.1"/>
    </source>
</evidence>
<dbReference type="Proteomes" id="UP000233469">
    <property type="component" value="Unassembled WGS sequence"/>
</dbReference>
<feature type="region of interest" description="Disordered" evidence="1">
    <location>
        <begin position="84"/>
        <end position="109"/>
    </location>
</feature>
<evidence type="ECO:0000313" key="3">
    <source>
        <dbReference type="Proteomes" id="UP000233469"/>
    </source>
</evidence>
<feature type="compositionally biased region" description="Basic and acidic residues" evidence="1">
    <location>
        <begin position="1"/>
        <end position="13"/>
    </location>
</feature>
<comment type="caution">
    <text evidence="2">The sequence shown here is derived from an EMBL/GenBank/DDBJ whole genome shotgun (WGS) entry which is preliminary data.</text>
</comment>
<name>A0A2N1M891_9GLOM</name>
<dbReference type="AlphaFoldDB" id="A0A2N1M891"/>